<keyword evidence="11" id="KW-1185">Reference proteome</keyword>
<gene>
    <name evidence="10" type="ORF">POTOM_007391</name>
</gene>
<dbReference type="InterPro" id="IPR044861">
    <property type="entry name" value="IPNS-like_FE2OG_OXY"/>
</dbReference>
<sequence>MEILVSSRSNLQSLSEKYIFPEETRPGKVAIALCESIPVIDLGDIAGHNRANTAQEILKASQEFGFFQVINHGVSKALMNDTMSVFKEVFEMPAEDLAGIYSEDPDRSCRLFTSSNSYANEDVHNWRDFLRHPCHPDLDACIQQWPEKPTRYRQVVGNYSTEVMKLASGILELISEGLGLESGYFGGELSENAFLSVNRYPPCPDPSLTLGLPKHCDPNLITILLQGDVCGLQVFKDGEWIGVGPVPHALVINIGYQLQIISNNKLKGAEHRAVTNSKDARTSAAFFVSPRGDSIVEPARELIKEDNRPLYRAFEFREFFSNYMNEKGNVEVVLEPFKQVVGNYATEVMKLTSGILELISEGLGLESGYFGDKLSETSLLSVNRYPPCPDPSLTLGLPKHCDPNLITILLQGDVCGLQVFKDGEWIGVGPVPNAFVINIGYQLQIISNNKLKGAEHRAVTNSKDARTSAAFFVSPRGDSIIEPARELIKADNRPLYRAFEFREFVSNLRNGKGKSEGALEPFKLQA</sequence>
<dbReference type="Proteomes" id="UP000886885">
    <property type="component" value="Chromosome 2A"/>
</dbReference>
<evidence type="ECO:0000259" key="9">
    <source>
        <dbReference type="PROSITE" id="PS51471"/>
    </source>
</evidence>
<accession>A0A8X8AFM2</accession>
<evidence type="ECO:0000313" key="11">
    <source>
        <dbReference type="Proteomes" id="UP000886885"/>
    </source>
</evidence>
<keyword evidence="6" id="KW-0560">Oxidoreductase</keyword>
<dbReference type="InterPro" id="IPR050295">
    <property type="entry name" value="Plant_2OG-oxidoreductases"/>
</dbReference>
<dbReference type="PANTHER" id="PTHR47991">
    <property type="entry name" value="OXOGLUTARATE/IRON-DEPENDENT DIOXYGENASE"/>
    <property type="match status" value="1"/>
</dbReference>
<dbReference type="GO" id="GO:0002229">
    <property type="term" value="P:defense response to oomycetes"/>
    <property type="evidence" value="ECO:0007669"/>
    <property type="project" value="UniProtKB-ARBA"/>
</dbReference>
<evidence type="ECO:0000256" key="1">
    <source>
        <dbReference type="ARBA" id="ARBA00001961"/>
    </source>
</evidence>
<comment type="cofactor">
    <cofactor evidence="1">
        <name>L-ascorbate</name>
        <dbReference type="ChEBI" id="CHEBI:38290"/>
    </cofactor>
</comment>
<keyword evidence="4" id="KW-0847">Vitamin C</keyword>
<reference evidence="10" key="1">
    <citation type="journal article" date="2020" name="bioRxiv">
        <title>Hybrid origin of Populus tomentosa Carr. identified through genome sequencing and phylogenomic analysis.</title>
        <authorList>
            <person name="An X."/>
            <person name="Gao K."/>
            <person name="Chen Z."/>
            <person name="Li J."/>
            <person name="Yang X."/>
            <person name="Yang X."/>
            <person name="Zhou J."/>
            <person name="Guo T."/>
            <person name="Zhao T."/>
            <person name="Huang S."/>
            <person name="Miao D."/>
            <person name="Khan W.U."/>
            <person name="Rao P."/>
            <person name="Ye M."/>
            <person name="Lei B."/>
            <person name="Liao W."/>
            <person name="Wang J."/>
            <person name="Ji L."/>
            <person name="Li Y."/>
            <person name="Guo B."/>
            <person name="Mustafa N.S."/>
            <person name="Li S."/>
            <person name="Yun Q."/>
            <person name="Keller S.R."/>
            <person name="Mao J."/>
            <person name="Zhang R."/>
            <person name="Strauss S.H."/>
        </authorList>
    </citation>
    <scope>NUCLEOTIDE SEQUENCE</scope>
    <source>
        <strain evidence="10">GM15</strain>
        <tissue evidence="10">Leaf</tissue>
    </source>
</reference>
<dbReference type="GO" id="GO:0051213">
    <property type="term" value="F:dioxygenase activity"/>
    <property type="evidence" value="ECO:0007669"/>
    <property type="project" value="UniProtKB-KW"/>
</dbReference>
<organism evidence="10 11">
    <name type="scientific">Populus tomentosa</name>
    <name type="common">Chinese white poplar</name>
    <dbReference type="NCBI Taxonomy" id="118781"/>
    <lineage>
        <taxon>Eukaryota</taxon>
        <taxon>Viridiplantae</taxon>
        <taxon>Streptophyta</taxon>
        <taxon>Embryophyta</taxon>
        <taxon>Tracheophyta</taxon>
        <taxon>Spermatophyta</taxon>
        <taxon>Magnoliopsida</taxon>
        <taxon>eudicotyledons</taxon>
        <taxon>Gunneridae</taxon>
        <taxon>Pentapetalae</taxon>
        <taxon>rosids</taxon>
        <taxon>fabids</taxon>
        <taxon>Malpighiales</taxon>
        <taxon>Salicaceae</taxon>
        <taxon>Saliceae</taxon>
        <taxon>Populus</taxon>
    </lineage>
</organism>
<comment type="similarity">
    <text evidence="2">Belongs to the iron/ascorbate-dependent oxidoreductase family.</text>
</comment>
<comment type="catalytic activity">
    <reaction evidence="8">
        <text>salicylate + NADH + O2 + H(+) = 2,3-dihydroxybenzoate + NAD(+) + H2O</text>
        <dbReference type="Rhea" id="RHEA:51792"/>
        <dbReference type="ChEBI" id="CHEBI:15377"/>
        <dbReference type="ChEBI" id="CHEBI:15378"/>
        <dbReference type="ChEBI" id="CHEBI:15379"/>
        <dbReference type="ChEBI" id="CHEBI:30762"/>
        <dbReference type="ChEBI" id="CHEBI:36654"/>
        <dbReference type="ChEBI" id="CHEBI:57540"/>
        <dbReference type="ChEBI" id="CHEBI:57945"/>
    </reaction>
</comment>
<dbReference type="GO" id="GO:0046872">
    <property type="term" value="F:metal ion binding"/>
    <property type="evidence" value="ECO:0007669"/>
    <property type="project" value="UniProtKB-KW"/>
</dbReference>
<dbReference type="Pfam" id="PF14226">
    <property type="entry name" value="DIOX_N"/>
    <property type="match status" value="1"/>
</dbReference>
<name>A0A8X8AFM2_POPTO</name>
<evidence type="ECO:0000256" key="7">
    <source>
        <dbReference type="ARBA" id="ARBA00023004"/>
    </source>
</evidence>
<dbReference type="FunFam" id="2.60.120.330:FF:000007">
    <property type="entry name" value="Protein DMR6-like oxygenase 2"/>
    <property type="match status" value="1"/>
</dbReference>
<protein>
    <recommendedName>
        <fullName evidence="9">Fe2OG dioxygenase domain-containing protein</fullName>
    </recommendedName>
</protein>
<evidence type="ECO:0000313" key="10">
    <source>
        <dbReference type="EMBL" id="KAG6785807.1"/>
    </source>
</evidence>
<keyword evidence="5" id="KW-0223">Dioxygenase</keyword>
<evidence type="ECO:0000256" key="3">
    <source>
        <dbReference type="ARBA" id="ARBA00022723"/>
    </source>
</evidence>
<dbReference type="AlphaFoldDB" id="A0A8X8AFM2"/>
<evidence type="ECO:0000256" key="8">
    <source>
        <dbReference type="ARBA" id="ARBA00052233"/>
    </source>
</evidence>
<evidence type="ECO:0000256" key="4">
    <source>
        <dbReference type="ARBA" id="ARBA00022896"/>
    </source>
</evidence>
<proteinExistence type="inferred from homology"/>
<evidence type="ECO:0000256" key="5">
    <source>
        <dbReference type="ARBA" id="ARBA00022964"/>
    </source>
</evidence>
<dbReference type="InterPro" id="IPR005123">
    <property type="entry name" value="Oxoglu/Fe-dep_dioxygenase_dom"/>
</dbReference>
<dbReference type="GO" id="GO:0031418">
    <property type="term" value="F:L-ascorbic acid binding"/>
    <property type="evidence" value="ECO:0007669"/>
    <property type="project" value="UniProtKB-KW"/>
</dbReference>
<dbReference type="EMBL" id="JAAWWB010000003">
    <property type="protein sequence ID" value="KAG6785807.1"/>
    <property type="molecule type" value="Genomic_DNA"/>
</dbReference>
<dbReference type="OrthoDB" id="815737at2759"/>
<dbReference type="Pfam" id="PF03171">
    <property type="entry name" value="2OG-FeII_Oxy"/>
    <property type="match status" value="2"/>
</dbReference>
<keyword evidence="3" id="KW-0479">Metal-binding</keyword>
<comment type="caution">
    <text evidence="10">The sequence shown here is derived from an EMBL/GenBank/DDBJ whole genome shotgun (WGS) entry which is preliminary data.</text>
</comment>
<feature type="domain" description="Fe2OG dioxygenase" evidence="9">
    <location>
        <begin position="190"/>
        <end position="290"/>
    </location>
</feature>
<keyword evidence="7" id="KW-0408">Iron</keyword>
<evidence type="ECO:0000256" key="2">
    <source>
        <dbReference type="ARBA" id="ARBA00008056"/>
    </source>
</evidence>
<feature type="domain" description="Fe2OG dioxygenase" evidence="9">
    <location>
        <begin position="375"/>
        <end position="475"/>
    </location>
</feature>
<dbReference type="PROSITE" id="PS51471">
    <property type="entry name" value="FE2OG_OXY"/>
    <property type="match status" value="2"/>
</dbReference>
<dbReference type="InterPro" id="IPR026992">
    <property type="entry name" value="DIOX_N"/>
</dbReference>
<evidence type="ECO:0000256" key="6">
    <source>
        <dbReference type="ARBA" id="ARBA00023002"/>
    </source>
</evidence>